<evidence type="ECO:0000259" key="3">
    <source>
        <dbReference type="SMART" id="SM00656"/>
    </source>
</evidence>
<sequence length="442" mass="47822">MKLSSGHDPKNYKAAPKLPTWQFASSDPTGGKLSFEREVAPSNGWHSFSRKGKVSVTGGSAATANRVYTVFNGQQLVAAINEAKNDPKIIRVVGHIDLRWSSNNTVFKEYTSFSDQKFGGSIMIPSNTTLVGINDAQGRPARFTGTTLLVGAELPLATGGDPKTDLTAWIASGKDGEDYPTWTRNIIIRNLVIDTPWDVNPEGSADAYADGMTLARAQNVWIDHITMSDGTDTPDSAASDTRHDGLLDIVRGSDYVTLSNNYFTRHHKTTLIGNGDADRAWGDDGRFHVTLFGNWWDNLQARLPLNRFGQVHIFNNYITGSTSTKDSDLKFMSGSDARYHSNQLLQNNYYSFSGLKLSDACGKVITGKDYTGFRSSGHLFVSDKIDVGLNIPAGTVTAWDGQCGMTAPTGANVWTPPYSFTLAATSSVPASVQANSGGGKLK</sequence>
<keyword evidence="2" id="KW-0624">Polysaccharide degradation</keyword>
<dbReference type="GO" id="GO:0016829">
    <property type="term" value="F:lyase activity"/>
    <property type="evidence" value="ECO:0007669"/>
    <property type="project" value="UniProtKB-KW"/>
</dbReference>
<keyword evidence="2" id="KW-0119">Carbohydrate metabolism</keyword>
<evidence type="ECO:0000256" key="1">
    <source>
        <dbReference type="ARBA" id="ARBA00023239"/>
    </source>
</evidence>
<dbReference type="SMART" id="SM00656">
    <property type="entry name" value="Amb_all"/>
    <property type="match status" value="1"/>
</dbReference>
<keyword evidence="2" id="KW-0964">Secreted</keyword>
<gene>
    <name evidence="4" type="ORF">GCM10025770_38080</name>
</gene>
<keyword evidence="5" id="KW-1185">Reference proteome</keyword>
<dbReference type="RefSeq" id="WP_345534697.1">
    <property type="nucleotide sequence ID" value="NZ_BAABLD010000017.1"/>
</dbReference>
<dbReference type="Pfam" id="PF00544">
    <property type="entry name" value="Pectate_lyase_4"/>
    <property type="match status" value="2"/>
</dbReference>
<reference evidence="5" key="1">
    <citation type="journal article" date="2019" name="Int. J. Syst. Evol. Microbiol.">
        <title>The Global Catalogue of Microorganisms (GCM) 10K type strain sequencing project: providing services to taxonomists for standard genome sequencing and annotation.</title>
        <authorList>
            <consortium name="The Broad Institute Genomics Platform"/>
            <consortium name="The Broad Institute Genome Sequencing Center for Infectious Disease"/>
            <person name="Wu L."/>
            <person name="Ma J."/>
        </authorList>
    </citation>
    <scope>NUCLEOTIDE SEQUENCE [LARGE SCALE GENOMIC DNA]</scope>
    <source>
        <strain evidence="5">JCM 18715</strain>
    </source>
</reference>
<comment type="subcellular location">
    <subcellularLocation>
        <location evidence="2">Secreted</location>
    </subcellularLocation>
</comment>
<name>A0ABP9R680_9RHOO</name>
<dbReference type="Proteomes" id="UP001500547">
    <property type="component" value="Unassembled WGS sequence"/>
</dbReference>
<comment type="caution">
    <text evidence="4">The sequence shown here is derived from an EMBL/GenBank/DDBJ whole genome shotgun (WGS) entry which is preliminary data.</text>
</comment>
<dbReference type="InterPro" id="IPR045032">
    <property type="entry name" value="PEL"/>
</dbReference>
<dbReference type="EMBL" id="BAABLD010000017">
    <property type="protein sequence ID" value="GAA5172232.1"/>
    <property type="molecule type" value="Genomic_DNA"/>
</dbReference>
<dbReference type="PANTHER" id="PTHR31683">
    <property type="entry name" value="PECTATE LYASE 18-RELATED"/>
    <property type="match status" value="1"/>
</dbReference>
<organism evidence="4 5">
    <name type="scientific">Viridibacterium curvum</name>
    <dbReference type="NCBI Taxonomy" id="1101404"/>
    <lineage>
        <taxon>Bacteria</taxon>
        <taxon>Pseudomonadati</taxon>
        <taxon>Pseudomonadota</taxon>
        <taxon>Betaproteobacteria</taxon>
        <taxon>Rhodocyclales</taxon>
        <taxon>Rhodocyclaceae</taxon>
        <taxon>Viridibacterium</taxon>
    </lineage>
</organism>
<evidence type="ECO:0000313" key="5">
    <source>
        <dbReference type="Proteomes" id="UP001500547"/>
    </source>
</evidence>
<proteinExistence type="inferred from homology"/>
<dbReference type="InterPro" id="IPR011050">
    <property type="entry name" value="Pectin_lyase_fold/virulence"/>
</dbReference>
<feature type="domain" description="Pectate lyase" evidence="3">
    <location>
        <begin position="63"/>
        <end position="356"/>
    </location>
</feature>
<dbReference type="InterPro" id="IPR012334">
    <property type="entry name" value="Pectin_lyas_fold"/>
</dbReference>
<accession>A0ABP9R680</accession>
<comment type="similarity">
    <text evidence="2">Belongs to the polysaccharide lyase 1 family.</text>
</comment>
<evidence type="ECO:0000256" key="2">
    <source>
        <dbReference type="RuleBase" id="RU361173"/>
    </source>
</evidence>
<dbReference type="PANTHER" id="PTHR31683:SF18">
    <property type="entry name" value="PECTATE LYASE 21-RELATED"/>
    <property type="match status" value="1"/>
</dbReference>
<keyword evidence="1 2" id="KW-0456">Lyase</keyword>
<protein>
    <submittedName>
        <fullName evidence="4">Pectate lyase</fullName>
    </submittedName>
</protein>
<evidence type="ECO:0000313" key="4">
    <source>
        <dbReference type="EMBL" id="GAA5172232.1"/>
    </source>
</evidence>
<dbReference type="SUPFAM" id="SSF51126">
    <property type="entry name" value="Pectin lyase-like"/>
    <property type="match status" value="1"/>
</dbReference>
<dbReference type="Gene3D" id="2.160.20.10">
    <property type="entry name" value="Single-stranded right-handed beta-helix, Pectin lyase-like"/>
    <property type="match status" value="1"/>
</dbReference>
<dbReference type="InterPro" id="IPR002022">
    <property type="entry name" value="Pec_lyase"/>
</dbReference>